<dbReference type="HOGENOM" id="CLU_2188290_0_0_1"/>
<feature type="region of interest" description="Disordered" evidence="1">
    <location>
        <begin position="40"/>
        <end position="109"/>
    </location>
</feature>
<reference evidence="2" key="2">
    <citation type="submission" date="2015-06" db="UniProtKB">
        <authorList>
            <consortium name="EnsemblPlants"/>
        </authorList>
    </citation>
    <scope>IDENTIFICATION</scope>
</reference>
<reference evidence="3" key="1">
    <citation type="submission" date="2013-06" db="EMBL/GenBank/DDBJ databases">
        <authorList>
            <person name="Zhao Q."/>
        </authorList>
    </citation>
    <scope>NUCLEOTIDE SEQUENCE</scope>
    <source>
        <strain evidence="3">cv. W1943</strain>
    </source>
</reference>
<keyword evidence="3" id="KW-1185">Reference proteome</keyword>
<dbReference type="Gramene" id="ORUFI07G16080.1">
    <property type="protein sequence ID" value="ORUFI07G16080.1"/>
    <property type="gene ID" value="ORUFI07G16080"/>
</dbReference>
<dbReference type="EnsemblPlants" id="ORUFI07G16080.1">
    <property type="protein sequence ID" value="ORUFI07G16080.1"/>
    <property type="gene ID" value="ORUFI07G16080"/>
</dbReference>
<evidence type="ECO:0000256" key="1">
    <source>
        <dbReference type="SAM" id="MobiDB-lite"/>
    </source>
</evidence>
<feature type="region of interest" description="Disordered" evidence="1">
    <location>
        <begin position="1"/>
        <end position="26"/>
    </location>
</feature>
<organism evidence="2 3">
    <name type="scientific">Oryza rufipogon</name>
    <name type="common">Brownbeard rice</name>
    <name type="synonym">Asian wild rice</name>
    <dbReference type="NCBI Taxonomy" id="4529"/>
    <lineage>
        <taxon>Eukaryota</taxon>
        <taxon>Viridiplantae</taxon>
        <taxon>Streptophyta</taxon>
        <taxon>Embryophyta</taxon>
        <taxon>Tracheophyta</taxon>
        <taxon>Spermatophyta</taxon>
        <taxon>Magnoliopsida</taxon>
        <taxon>Liliopsida</taxon>
        <taxon>Poales</taxon>
        <taxon>Poaceae</taxon>
        <taxon>BOP clade</taxon>
        <taxon>Oryzoideae</taxon>
        <taxon>Oryzeae</taxon>
        <taxon>Oryzinae</taxon>
        <taxon>Oryza</taxon>
    </lineage>
</organism>
<name>A0A0E0Q8R2_ORYRU</name>
<dbReference type="Proteomes" id="UP000008022">
    <property type="component" value="Unassembled WGS sequence"/>
</dbReference>
<dbReference type="AlphaFoldDB" id="A0A0E0Q8R2"/>
<sequence length="109" mass="11240">MSSELPDLDDGSSARPSHGNSGDLLTAIAATSSSQCTVAVARPPIGGAPPPHGHPLLQPRHDHRELRASNSGHRKLGMGGRGSSTSRRTAAAARPPVGTLLQPRPLTMN</sequence>
<proteinExistence type="predicted"/>
<protein>
    <submittedName>
        <fullName evidence="2">Uncharacterized protein</fullName>
    </submittedName>
</protein>
<feature type="compositionally biased region" description="Low complexity" evidence="1">
    <location>
        <begin position="83"/>
        <end position="94"/>
    </location>
</feature>
<evidence type="ECO:0000313" key="2">
    <source>
        <dbReference type="EnsemblPlants" id="ORUFI07G16080.1"/>
    </source>
</evidence>
<evidence type="ECO:0000313" key="3">
    <source>
        <dbReference type="Proteomes" id="UP000008022"/>
    </source>
</evidence>
<feature type="compositionally biased region" description="Acidic residues" evidence="1">
    <location>
        <begin position="1"/>
        <end position="10"/>
    </location>
</feature>
<accession>A0A0E0Q8R2</accession>